<dbReference type="OrthoDB" id="9805815at2"/>
<name>A7NJL0_ROSCS</name>
<dbReference type="Gene3D" id="2.60.130.10">
    <property type="entry name" value="Aromatic compound dioxygenase"/>
    <property type="match status" value="1"/>
</dbReference>
<accession>A7NJL0</accession>
<dbReference type="GO" id="GO:0016702">
    <property type="term" value="F:oxidoreductase activity, acting on single donors with incorporation of molecular oxygen, incorporation of two atoms of oxygen"/>
    <property type="evidence" value="ECO:0007669"/>
    <property type="project" value="InterPro"/>
</dbReference>
<keyword evidence="4" id="KW-1185">Reference proteome</keyword>
<dbReference type="EMBL" id="CP000804">
    <property type="protein sequence ID" value="ABU57680.1"/>
    <property type="molecule type" value="Genomic_DNA"/>
</dbReference>
<feature type="domain" description="Intradiol ring-cleavage dioxygenases" evidence="2">
    <location>
        <begin position="109"/>
        <end position="240"/>
    </location>
</feature>
<gene>
    <name evidence="3" type="ordered locus">Rcas_1587</name>
</gene>
<evidence type="ECO:0000313" key="3">
    <source>
        <dbReference type="EMBL" id="ABU57680.1"/>
    </source>
</evidence>
<dbReference type="InterPro" id="IPR006311">
    <property type="entry name" value="TAT_signal"/>
</dbReference>
<feature type="region of interest" description="Disordered" evidence="1">
    <location>
        <begin position="37"/>
        <end position="56"/>
    </location>
</feature>
<dbReference type="PANTHER" id="PTHR34315:SF1">
    <property type="entry name" value="INTRADIOL RING-CLEAVAGE DIOXYGENASES DOMAIN-CONTAINING PROTEIN-RELATED"/>
    <property type="match status" value="1"/>
</dbReference>
<dbReference type="Pfam" id="PF00775">
    <property type="entry name" value="Dioxygenase_C"/>
    <property type="match status" value="1"/>
</dbReference>
<evidence type="ECO:0000313" key="4">
    <source>
        <dbReference type="Proteomes" id="UP000000263"/>
    </source>
</evidence>
<keyword evidence="3" id="KW-0560">Oxidoreductase</keyword>
<dbReference type="PANTHER" id="PTHR34315">
    <property type="match status" value="1"/>
</dbReference>
<dbReference type="KEGG" id="rca:Rcas_1587"/>
<keyword evidence="3" id="KW-0223">Dioxygenase</keyword>
<dbReference type="InterPro" id="IPR000627">
    <property type="entry name" value="Intradiol_dOase_C"/>
</dbReference>
<dbReference type="SUPFAM" id="SSF49482">
    <property type="entry name" value="Aromatic compound dioxygenase"/>
    <property type="match status" value="1"/>
</dbReference>
<evidence type="ECO:0000256" key="1">
    <source>
        <dbReference type="SAM" id="MobiDB-lite"/>
    </source>
</evidence>
<feature type="compositionally biased region" description="Low complexity" evidence="1">
    <location>
        <begin position="37"/>
        <end position="48"/>
    </location>
</feature>
<dbReference type="eggNOG" id="COG3485">
    <property type="taxonomic scope" value="Bacteria"/>
</dbReference>
<protein>
    <submittedName>
        <fullName evidence="3">Intradiol ring-cleavage dioxygenase</fullName>
    </submittedName>
</protein>
<dbReference type="PROSITE" id="PS51257">
    <property type="entry name" value="PROKAR_LIPOPROTEIN"/>
    <property type="match status" value="1"/>
</dbReference>
<dbReference type="GO" id="GO:0008199">
    <property type="term" value="F:ferric iron binding"/>
    <property type="evidence" value="ECO:0007669"/>
    <property type="project" value="InterPro"/>
</dbReference>
<reference evidence="3 4" key="1">
    <citation type="submission" date="2007-08" db="EMBL/GenBank/DDBJ databases">
        <title>Complete sequence of Roseiflexus castenholzii DSM 13941.</title>
        <authorList>
            <consortium name="US DOE Joint Genome Institute"/>
            <person name="Copeland A."/>
            <person name="Lucas S."/>
            <person name="Lapidus A."/>
            <person name="Barry K."/>
            <person name="Glavina del Rio T."/>
            <person name="Dalin E."/>
            <person name="Tice H."/>
            <person name="Pitluck S."/>
            <person name="Thompson L.S."/>
            <person name="Brettin T."/>
            <person name="Bruce D."/>
            <person name="Detter J.C."/>
            <person name="Han C."/>
            <person name="Tapia R."/>
            <person name="Schmutz J."/>
            <person name="Larimer F."/>
            <person name="Land M."/>
            <person name="Hauser L."/>
            <person name="Kyrpides N."/>
            <person name="Mikhailova N."/>
            <person name="Bryant D.A."/>
            <person name="Hanada S."/>
            <person name="Tsukatani Y."/>
            <person name="Richardson P."/>
        </authorList>
    </citation>
    <scope>NUCLEOTIDE SEQUENCE [LARGE SCALE GENOMIC DNA]</scope>
    <source>
        <strain evidence="4">DSM 13941 / HLO8</strain>
    </source>
</reference>
<sequence>MDADDRPIGRILTRREVLALLGISAATLLTGCGAAAETPASNAPAASPVQPDTPATFAAQPELSPVATPAPTATPIESSVIATTVPTASPAAIGSRPVPACVVRPEQTEGPYFVDTQLNRSDIRSDPASGVVKEGLPLLLTFVVSQVGSAGCAPLSGALVDIWHCDAQGVYSGVRDPRIDTRGQQWLRGYQMTGADGVATFTTIYPGWYPGRTVHIHFKIRATNAAGQVYDFTSQLYFDDAISDAVFAQAPYADRGRRATLNQNDSIFRQSGSQLMLNLTPLDQGYAATFEIGVDLGEG</sequence>
<dbReference type="RefSeq" id="WP_012120108.1">
    <property type="nucleotide sequence ID" value="NC_009767.1"/>
</dbReference>
<dbReference type="HOGENOM" id="CLU_027719_2_0_0"/>
<dbReference type="Proteomes" id="UP000000263">
    <property type="component" value="Chromosome"/>
</dbReference>
<dbReference type="CDD" id="cd03457">
    <property type="entry name" value="intradiol_dioxygenase_like"/>
    <property type="match status" value="1"/>
</dbReference>
<evidence type="ECO:0000259" key="2">
    <source>
        <dbReference type="Pfam" id="PF00775"/>
    </source>
</evidence>
<dbReference type="STRING" id="383372.Rcas_1587"/>
<dbReference type="PROSITE" id="PS51318">
    <property type="entry name" value="TAT"/>
    <property type="match status" value="1"/>
</dbReference>
<dbReference type="AlphaFoldDB" id="A7NJL0"/>
<proteinExistence type="predicted"/>
<dbReference type="InterPro" id="IPR015889">
    <property type="entry name" value="Intradiol_dOase_core"/>
</dbReference>
<organism evidence="3 4">
    <name type="scientific">Roseiflexus castenholzii (strain DSM 13941 / HLO8)</name>
    <dbReference type="NCBI Taxonomy" id="383372"/>
    <lineage>
        <taxon>Bacteria</taxon>
        <taxon>Bacillati</taxon>
        <taxon>Chloroflexota</taxon>
        <taxon>Chloroflexia</taxon>
        <taxon>Chloroflexales</taxon>
        <taxon>Roseiflexineae</taxon>
        <taxon>Roseiflexaceae</taxon>
        <taxon>Roseiflexus</taxon>
    </lineage>
</organism>